<dbReference type="AlphaFoldDB" id="A0A1W1BRV1"/>
<reference evidence="2" key="1">
    <citation type="submission" date="2016-10" db="EMBL/GenBank/DDBJ databases">
        <authorList>
            <person name="de Groot N.N."/>
        </authorList>
    </citation>
    <scope>NUCLEOTIDE SEQUENCE</scope>
</reference>
<dbReference type="EMBL" id="FPHN01000062">
    <property type="protein sequence ID" value="SFV56207.1"/>
    <property type="molecule type" value="Genomic_DNA"/>
</dbReference>
<evidence type="ECO:0000313" key="2">
    <source>
        <dbReference type="EMBL" id="SFV56207.1"/>
    </source>
</evidence>
<gene>
    <name evidence="2" type="ORF">MNB_SV-14-1808</name>
</gene>
<organism evidence="2">
    <name type="scientific">hydrothermal vent metagenome</name>
    <dbReference type="NCBI Taxonomy" id="652676"/>
    <lineage>
        <taxon>unclassified sequences</taxon>
        <taxon>metagenomes</taxon>
        <taxon>ecological metagenomes</taxon>
    </lineage>
</organism>
<feature type="domain" description="HTH cro/C1-type" evidence="1">
    <location>
        <begin position="22"/>
        <end position="55"/>
    </location>
</feature>
<name>A0A1W1BRV1_9ZZZZ</name>
<sequence>MTWKKDEEITELINNNSTKQRSRVTITRWRNKSRYPNYEEVREIEKNLGVPFDVLYRDVNFDELIEELQKQLKEVKKMKIEQKVRQEITKA</sequence>
<dbReference type="Gene3D" id="1.10.260.40">
    <property type="entry name" value="lambda repressor-like DNA-binding domains"/>
    <property type="match status" value="1"/>
</dbReference>
<dbReference type="InterPro" id="IPR001387">
    <property type="entry name" value="Cro/C1-type_HTH"/>
</dbReference>
<accession>A0A1W1BRV1</accession>
<evidence type="ECO:0000259" key="1">
    <source>
        <dbReference type="PROSITE" id="PS50943"/>
    </source>
</evidence>
<dbReference type="GO" id="GO:0003677">
    <property type="term" value="F:DNA binding"/>
    <property type="evidence" value="ECO:0007669"/>
    <property type="project" value="InterPro"/>
</dbReference>
<dbReference type="InterPro" id="IPR010982">
    <property type="entry name" value="Lambda_DNA-bd_dom_sf"/>
</dbReference>
<dbReference type="PROSITE" id="PS50943">
    <property type="entry name" value="HTH_CROC1"/>
    <property type="match status" value="1"/>
</dbReference>
<proteinExistence type="predicted"/>
<protein>
    <recommendedName>
        <fullName evidence="1">HTH cro/C1-type domain-containing protein</fullName>
    </recommendedName>
</protein>